<gene>
    <name evidence="2" type="ORF">TBRA_LOCUS4093</name>
</gene>
<dbReference type="Proteomes" id="UP000479190">
    <property type="component" value="Unassembled WGS sequence"/>
</dbReference>
<dbReference type="EMBL" id="CADCXV010000667">
    <property type="protein sequence ID" value="CAB0032146.1"/>
    <property type="molecule type" value="Genomic_DNA"/>
</dbReference>
<name>A0A6H5I3W0_9HYME</name>
<evidence type="ECO:0000313" key="3">
    <source>
        <dbReference type="Proteomes" id="UP000479190"/>
    </source>
</evidence>
<feature type="compositionally biased region" description="Basic and acidic residues" evidence="1">
    <location>
        <begin position="195"/>
        <end position="210"/>
    </location>
</feature>
<keyword evidence="3" id="KW-1185">Reference proteome</keyword>
<feature type="region of interest" description="Disordered" evidence="1">
    <location>
        <begin position="184"/>
        <end position="213"/>
    </location>
</feature>
<reference evidence="2 3" key="1">
    <citation type="submission" date="2020-02" db="EMBL/GenBank/DDBJ databases">
        <authorList>
            <person name="Ferguson B K."/>
        </authorList>
    </citation>
    <scope>NUCLEOTIDE SEQUENCE [LARGE SCALE GENOMIC DNA]</scope>
</reference>
<proteinExistence type="predicted"/>
<dbReference type="AlphaFoldDB" id="A0A6H5I3W0"/>
<accession>A0A6H5I3W0</accession>
<protein>
    <submittedName>
        <fullName evidence="2">Uncharacterized protein</fullName>
    </submittedName>
</protein>
<organism evidence="2 3">
    <name type="scientific">Trichogramma brassicae</name>
    <dbReference type="NCBI Taxonomy" id="86971"/>
    <lineage>
        <taxon>Eukaryota</taxon>
        <taxon>Metazoa</taxon>
        <taxon>Ecdysozoa</taxon>
        <taxon>Arthropoda</taxon>
        <taxon>Hexapoda</taxon>
        <taxon>Insecta</taxon>
        <taxon>Pterygota</taxon>
        <taxon>Neoptera</taxon>
        <taxon>Endopterygota</taxon>
        <taxon>Hymenoptera</taxon>
        <taxon>Apocrita</taxon>
        <taxon>Proctotrupomorpha</taxon>
        <taxon>Chalcidoidea</taxon>
        <taxon>Trichogrammatidae</taxon>
        <taxon>Trichogramma</taxon>
    </lineage>
</organism>
<sequence length="243" mass="28019">MIDVFSLPSREICISKGCRAVAAAAAEAVQQQQPVAAATTTISRARFRRHLPARAHRVSMRMQVHWPDRYIMQYYCNEIPRSGYITNYYINVYSGGEDSSRMRFCRASHQTHSLTHRRRLGRRTHYLFLQTLEKADISLLGRCYDTEGGALLVLFRIRESADALRHQPHRDQAALCDQRTRLHRDPENHSQALPEHQEARSVRSDPHVSLDRVSGQQLRSETHCLHAHPQGVRECALLLLYQE</sequence>
<evidence type="ECO:0000313" key="2">
    <source>
        <dbReference type="EMBL" id="CAB0032146.1"/>
    </source>
</evidence>
<evidence type="ECO:0000256" key="1">
    <source>
        <dbReference type="SAM" id="MobiDB-lite"/>
    </source>
</evidence>